<feature type="transmembrane region" description="Helical" evidence="8">
    <location>
        <begin position="633"/>
        <end position="652"/>
    </location>
</feature>
<dbReference type="GO" id="GO:0016740">
    <property type="term" value="F:transferase activity"/>
    <property type="evidence" value="ECO:0007669"/>
    <property type="project" value="UniProtKB-KW"/>
</dbReference>
<comment type="caution">
    <text evidence="10">The sequence shown here is derived from an EMBL/GenBank/DDBJ whole genome shotgun (WGS) entry which is preliminary data.</text>
</comment>
<evidence type="ECO:0000256" key="5">
    <source>
        <dbReference type="ARBA" id="ARBA00022989"/>
    </source>
</evidence>
<evidence type="ECO:0000256" key="4">
    <source>
        <dbReference type="ARBA" id="ARBA00022692"/>
    </source>
</evidence>
<organism evidence="10 11">
    <name type="scientific">Patellaria atrata CBS 101060</name>
    <dbReference type="NCBI Taxonomy" id="1346257"/>
    <lineage>
        <taxon>Eukaryota</taxon>
        <taxon>Fungi</taxon>
        <taxon>Dikarya</taxon>
        <taxon>Ascomycota</taxon>
        <taxon>Pezizomycotina</taxon>
        <taxon>Dothideomycetes</taxon>
        <taxon>Dothideomycetes incertae sedis</taxon>
        <taxon>Patellariales</taxon>
        <taxon>Patellariaceae</taxon>
        <taxon>Patellaria</taxon>
    </lineage>
</organism>
<dbReference type="Proteomes" id="UP000799429">
    <property type="component" value="Unassembled WGS sequence"/>
</dbReference>
<proteinExistence type="inferred from homology"/>
<dbReference type="AlphaFoldDB" id="A0A9P4SIQ5"/>
<dbReference type="PANTHER" id="PTHR13533">
    <property type="entry name" value="N-ACETYLNEURAMINATE 9-O-ACETYLTRANSFERASE"/>
    <property type="match status" value="1"/>
</dbReference>
<feature type="non-terminal residue" evidence="10">
    <location>
        <position position="768"/>
    </location>
</feature>
<feature type="transmembrane region" description="Helical" evidence="8">
    <location>
        <begin position="453"/>
        <end position="472"/>
    </location>
</feature>
<name>A0A9P4SIQ5_9PEZI</name>
<protein>
    <submittedName>
        <fullName evidence="10">Cas1p-domain-containing protein</fullName>
    </submittedName>
</protein>
<feature type="transmembrane region" description="Helical" evidence="8">
    <location>
        <begin position="541"/>
        <end position="561"/>
    </location>
</feature>
<gene>
    <name evidence="10" type="ORF">M501DRAFT_907874</name>
</gene>
<reference evidence="10" key="1">
    <citation type="journal article" date="2020" name="Stud. Mycol.">
        <title>101 Dothideomycetes genomes: a test case for predicting lifestyles and emergence of pathogens.</title>
        <authorList>
            <person name="Haridas S."/>
            <person name="Albert R."/>
            <person name="Binder M."/>
            <person name="Bloem J."/>
            <person name="Labutti K."/>
            <person name="Salamov A."/>
            <person name="Andreopoulos B."/>
            <person name="Baker S."/>
            <person name="Barry K."/>
            <person name="Bills G."/>
            <person name="Bluhm B."/>
            <person name="Cannon C."/>
            <person name="Castanera R."/>
            <person name="Culley D."/>
            <person name="Daum C."/>
            <person name="Ezra D."/>
            <person name="Gonzalez J."/>
            <person name="Henrissat B."/>
            <person name="Kuo A."/>
            <person name="Liang C."/>
            <person name="Lipzen A."/>
            <person name="Lutzoni F."/>
            <person name="Magnuson J."/>
            <person name="Mondo S."/>
            <person name="Nolan M."/>
            <person name="Ohm R."/>
            <person name="Pangilinan J."/>
            <person name="Park H.-J."/>
            <person name="Ramirez L."/>
            <person name="Alfaro M."/>
            <person name="Sun H."/>
            <person name="Tritt A."/>
            <person name="Yoshinaga Y."/>
            <person name="Zwiers L.-H."/>
            <person name="Turgeon B."/>
            <person name="Goodwin S."/>
            <person name="Spatafora J."/>
            <person name="Crous P."/>
            <person name="Grigoriev I."/>
        </authorList>
    </citation>
    <scope>NUCLEOTIDE SEQUENCE</scope>
    <source>
        <strain evidence="10">CBS 101060</strain>
    </source>
</reference>
<evidence type="ECO:0000256" key="2">
    <source>
        <dbReference type="ARBA" id="ARBA00010666"/>
    </source>
</evidence>
<comment type="subcellular location">
    <subcellularLocation>
        <location evidence="1">Membrane</location>
        <topology evidence="1">Multi-pass membrane protein</topology>
    </subcellularLocation>
</comment>
<feature type="transmembrane region" description="Helical" evidence="8">
    <location>
        <begin position="664"/>
        <end position="680"/>
    </location>
</feature>
<dbReference type="OrthoDB" id="1932925at2759"/>
<evidence type="ECO:0000256" key="7">
    <source>
        <dbReference type="ARBA" id="ARBA00023180"/>
    </source>
</evidence>
<keyword evidence="11" id="KW-1185">Reference proteome</keyword>
<keyword evidence="5 8" id="KW-1133">Transmembrane helix</keyword>
<keyword evidence="6 8" id="KW-0472">Membrane</keyword>
<feature type="domain" description="Cas1p 10 TM acyl transferase" evidence="9">
    <location>
        <begin position="305"/>
        <end position="768"/>
    </location>
</feature>
<sequence length="768" mass="87063">VDSSDPQKCGALLEEGQWLDPQRSAYSPPDGYTIWQPPGCMVHNYSAEDVARCFGKRKVLFVGDSTVRQVFWAAAKKIDPSGYPKKRTLKENKELHSNMVYNTTDHHLEFLWDPYLNSSILHAELHAFRTAKEPQEGGTSEPTLSIPSSQNAASILIGGGLWQARYLDDRYFEQFKSAIDNILLTVSNYDQKTDIRFATLNGKEGLGDSIFFAPVQEPLYEELSPSRAATIKPGEISRMNEYLQELADKKRITLLSSYAAMIKGDPLTYGDSGLHVIDQISKERADALFNLRCNAKAAYNGGYPFSRTCCSAYPTINLVQLAVMAFGFVILPLSALTRYGRSKRTNRPSSNVTLNASIMLFVALCYCYFADRTAVFEKAHKRFIVSDFRSLAWGVLLLGLLTIRKIPSSGKAPISQSTQPDESFLPEAQTDEWKGWMQFFVLMYHYTGATEHLGLYIITRLLMASYVFLTAYQHSMYFLRQNDYSLRHVAGVLIRLNLSTVTISYMMRTDYMFYYLAPLLTYSFSVVYFTLRIGSSYNNKVLFVISKTLFSALLTWAFFAIPNLLELDLTFLKYTTRISWDPRSTRQNLTLDIFGPFIGLIVAILNTRISFILSPSNSYTDRLSQAIRTHFPFLRLALILLAATVFPVFYSLTSRSPDKADYNWWQPYIGILPVLAYAVVRNATLALRTLHSRAFAWLGRCALEAFVLSRHVWLAGDGRGLLSTGLFGSRDGRFWSDRWRDAVLLTPVFLWLAWRVRAATDVLAAWAV</sequence>
<feature type="transmembrane region" description="Helical" evidence="8">
    <location>
        <begin position="593"/>
        <end position="613"/>
    </location>
</feature>
<dbReference type="GO" id="GO:0005975">
    <property type="term" value="P:carbohydrate metabolic process"/>
    <property type="evidence" value="ECO:0007669"/>
    <property type="project" value="UniProtKB-ARBA"/>
</dbReference>
<evidence type="ECO:0000313" key="10">
    <source>
        <dbReference type="EMBL" id="KAF2843691.1"/>
    </source>
</evidence>
<dbReference type="Pfam" id="PF07779">
    <property type="entry name" value="Cas1_AcylT"/>
    <property type="match status" value="1"/>
</dbReference>
<keyword evidence="3" id="KW-0808">Transferase</keyword>
<dbReference type="InterPro" id="IPR012419">
    <property type="entry name" value="Cas1_AcylTrans_dom"/>
</dbReference>
<evidence type="ECO:0000256" key="8">
    <source>
        <dbReference type="SAM" id="Phobius"/>
    </source>
</evidence>
<feature type="non-terminal residue" evidence="10">
    <location>
        <position position="1"/>
    </location>
</feature>
<feature type="transmembrane region" description="Helical" evidence="8">
    <location>
        <begin position="318"/>
        <end position="340"/>
    </location>
</feature>
<dbReference type="GO" id="GO:0005794">
    <property type="term" value="C:Golgi apparatus"/>
    <property type="evidence" value="ECO:0007669"/>
    <property type="project" value="UniProtKB-ARBA"/>
</dbReference>
<feature type="transmembrane region" description="Helical" evidence="8">
    <location>
        <begin position="352"/>
        <end position="371"/>
    </location>
</feature>
<dbReference type="PANTHER" id="PTHR13533:SF1">
    <property type="entry name" value="N-ACETYLNEURAMINATE 9-O-ACETYLTRANSFERASE"/>
    <property type="match status" value="1"/>
</dbReference>
<dbReference type="GO" id="GO:0016020">
    <property type="term" value="C:membrane"/>
    <property type="evidence" value="ECO:0007669"/>
    <property type="project" value="UniProtKB-SubCell"/>
</dbReference>
<evidence type="ECO:0000256" key="6">
    <source>
        <dbReference type="ARBA" id="ARBA00023136"/>
    </source>
</evidence>
<keyword evidence="4 8" id="KW-0812">Transmembrane</keyword>
<evidence type="ECO:0000256" key="3">
    <source>
        <dbReference type="ARBA" id="ARBA00022679"/>
    </source>
</evidence>
<keyword evidence="7" id="KW-0325">Glycoprotein</keyword>
<evidence type="ECO:0000259" key="9">
    <source>
        <dbReference type="Pfam" id="PF07779"/>
    </source>
</evidence>
<accession>A0A9P4SIQ5</accession>
<dbReference type="EMBL" id="MU006089">
    <property type="protein sequence ID" value="KAF2843691.1"/>
    <property type="molecule type" value="Genomic_DNA"/>
</dbReference>
<evidence type="ECO:0000313" key="11">
    <source>
        <dbReference type="Proteomes" id="UP000799429"/>
    </source>
</evidence>
<comment type="similarity">
    <text evidence="2">Belongs to the PC-esterase family. CASD1 subfamily.</text>
</comment>
<feature type="transmembrane region" description="Helical" evidence="8">
    <location>
        <begin position="511"/>
        <end position="529"/>
    </location>
</feature>
<evidence type="ECO:0000256" key="1">
    <source>
        <dbReference type="ARBA" id="ARBA00004141"/>
    </source>
</evidence>